<organism evidence="1">
    <name type="scientific">marine sediment metagenome</name>
    <dbReference type="NCBI Taxonomy" id="412755"/>
    <lineage>
        <taxon>unclassified sequences</taxon>
        <taxon>metagenomes</taxon>
        <taxon>ecological metagenomes</taxon>
    </lineage>
</organism>
<dbReference type="AlphaFoldDB" id="X1PTU7"/>
<proteinExistence type="predicted"/>
<dbReference type="SUPFAM" id="SSF49899">
    <property type="entry name" value="Concanavalin A-like lectins/glucanases"/>
    <property type="match status" value="1"/>
</dbReference>
<comment type="caution">
    <text evidence="1">The sequence shown here is derived from an EMBL/GenBank/DDBJ whole genome shotgun (WGS) entry which is preliminary data.</text>
</comment>
<dbReference type="EMBL" id="BARV01025263">
    <property type="protein sequence ID" value="GAI42505.1"/>
    <property type="molecule type" value="Genomic_DNA"/>
</dbReference>
<evidence type="ECO:0008006" key="2">
    <source>
        <dbReference type="Google" id="ProtNLM"/>
    </source>
</evidence>
<gene>
    <name evidence="1" type="ORF">S06H3_41068</name>
</gene>
<dbReference type="InterPro" id="IPR013320">
    <property type="entry name" value="ConA-like_dom_sf"/>
</dbReference>
<name>X1PTU7_9ZZZZ</name>
<protein>
    <recommendedName>
        <fullName evidence="2">3-keto-disaccharide hydrolase domain-containing protein</fullName>
    </recommendedName>
</protein>
<feature type="non-terminal residue" evidence="1">
    <location>
        <position position="1"/>
    </location>
</feature>
<sequence>FSLVAVTYDGNDIIIYINGSEVYKINKPGSIGTGPSPLCFGTYALEVFF</sequence>
<reference evidence="1" key="1">
    <citation type="journal article" date="2014" name="Front. Microbiol.">
        <title>High frequency of phylogenetically diverse reductive dehalogenase-homologous genes in deep subseafloor sedimentary metagenomes.</title>
        <authorList>
            <person name="Kawai M."/>
            <person name="Futagami T."/>
            <person name="Toyoda A."/>
            <person name="Takaki Y."/>
            <person name="Nishi S."/>
            <person name="Hori S."/>
            <person name="Arai W."/>
            <person name="Tsubouchi T."/>
            <person name="Morono Y."/>
            <person name="Uchiyama I."/>
            <person name="Ito T."/>
            <person name="Fujiyama A."/>
            <person name="Inagaki F."/>
            <person name="Takami H."/>
        </authorList>
    </citation>
    <scope>NUCLEOTIDE SEQUENCE</scope>
    <source>
        <strain evidence="1">Expedition CK06-06</strain>
    </source>
</reference>
<accession>X1PTU7</accession>
<evidence type="ECO:0000313" key="1">
    <source>
        <dbReference type="EMBL" id="GAI42505.1"/>
    </source>
</evidence>